<feature type="compositionally biased region" description="Low complexity" evidence="1">
    <location>
        <begin position="633"/>
        <end position="642"/>
    </location>
</feature>
<keyword evidence="2" id="KW-0732">Signal</keyword>
<evidence type="ECO:0000256" key="1">
    <source>
        <dbReference type="SAM" id="MobiDB-lite"/>
    </source>
</evidence>
<dbReference type="EMBL" id="JACHEO010000009">
    <property type="protein sequence ID" value="MBB5348171.1"/>
    <property type="molecule type" value="Genomic_DNA"/>
</dbReference>
<evidence type="ECO:0000313" key="3">
    <source>
        <dbReference type="EMBL" id="MBB5348171.1"/>
    </source>
</evidence>
<evidence type="ECO:0000313" key="4">
    <source>
        <dbReference type="Proteomes" id="UP000539642"/>
    </source>
</evidence>
<protein>
    <recommendedName>
        <fullName evidence="5">Carbohydrate-binding family V/XII</fullName>
    </recommendedName>
</protein>
<reference evidence="3 4" key="1">
    <citation type="submission" date="2020-08" db="EMBL/GenBank/DDBJ databases">
        <title>Genomic Encyclopedia of Type Strains, Phase IV (KMG-IV): sequencing the most valuable type-strain genomes for metagenomic binning, comparative biology and taxonomic classification.</title>
        <authorList>
            <person name="Goeker M."/>
        </authorList>
    </citation>
    <scope>NUCLEOTIDE SEQUENCE [LARGE SCALE GENOMIC DNA]</scope>
    <source>
        <strain evidence="3 4">DSM 28570</strain>
    </source>
</reference>
<dbReference type="Proteomes" id="UP000539642">
    <property type="component" value="Unassembled WGS sequence"/>
</dbReference>
<dbReference type="AlphaFoldDB" id="A0A840V512"/>
<gene>
    <name evidence="3" type="ORF">HNQ81_001902</name>
</gene>
<feature type="signal peptide" evidence="2">
    <location>
        <begin position="1"/>
        <end position="23"/>
    </location>
</feature>
<keyword evidence="4" id="KW-1185">Reference proteome</keyword>
<comment type="caution">
    <text evidence="3">The sequence shown here is derived from an EMBL/GenBank/DDBJ whole genome shotgun (WGS) entry which is preliminary data.</text>
</comment>
<accession>A0A840V512</accession>
<evidence type="ECO:0000256" key="2">
    <source>
        <dbReference type="SAM" id="SignalP"/>
    </source>
</evidence>
<feature type="compositionally biased region" description="Low complexity" evidence="1">
    <location>
        <begin position="681"/>
        <end position="696"/>
    </location>
</feature>
<feature type="region of interest" description="Disordered" evidence="1">
    <location>
        <begin position="603"/>
        <end position="722"/>
    </location>
</feature>
<evidence type="ECO:0008006" key="5">
    <source>
        <dbReference type="Google" id="ProtNLM"/>
    </source>
</evidence>
<proteinExistence type="predicted"/>
<dbReference type="RefSeq" id="WP_183350650.1">
    <property type="nucleotide sequence ID" value="NZ_JACHEO010000009.1"/>
</dbReference>
<feature type="chain" id="PRO_5032825037" description="Carbohydrate-binding family V/XII" evidence="2">
    <location>
        <begin position="24"/>
        <end position="722"/>
    </location>
</feature>
<feature type="compositionally biased region" description="Polar residues" evidence="1">
    <location>
        <begin position="697"/>
        <end position="715"/>
    </location>
</feature>
<organism evidence="3 4">
    <name type="scientific">Desulfoprunum benzoelyticum</name>
    <dbReference type="NCBI Taxonomy" id="1506996"/>
    <lineage>
        <taxon>Bacteria</taxon>
        <taxon>Pseudomonadati</taxon>
        <taxon>Thermodesulfobacteriota</taxon>
        <taxon>Desulfobulbia</taxon>
        <taxon>Desulfobulbales</taxon>
        <taxon>Desulfobulbaceae</taxon>
        <taxon>Desulfoprunum</taxon>
    </lineage>
</organism>
<sequence>MRHWTFRTIMAVMFWMMASPATMSIASEPADPGWPRLLQADGRELLIYQPQVDSWTDYRALHFRCAISVKTGKGAKERFGVAEIEAETVVDQANRVVALLPKTRELRFPNTSDSEAQSLRRTVDELHPPGQPLTLSLDRVLVYIDPAKHQQQQVVQLNLDPPRIFFSSRPAILLMFQGDPQLQPVVKDKPDLMFALNANWPVFYDATKQQYYLLNGDNWLLATDALRGPWLPTGNLPRGLSSLPPDENWSEVRKHVPGKRISTPPAIYISAEPAELILTKGDPTYSPVAGTGLMRVTNTESTLFLHTGDRHHYLLVAGRWFRANSLEGRWSGASTDLPADFARIPDDNPAAYVKSSVPGTTEAKDAVLLASIPTKTVISANAPPAVQVTYVGQPQFQVIETTPVKYAVNSTNAVFLVNGSYYCCYAGVWYSSSSANGPWAYCTNVPAAIYTIPPSHPTHNVTYVVVQSSTPTTVVYTQTAGYSGEYVAATGVLMFGAGMVAGAMIADSHHQHYYPVPYSYGWGARYDYHHGGYYRAGSVAYGPYAGGGSHVAYNPRTGTYSRGAYAYGPGGSAATRQAYNPYTGTRAAATRVDTAYGSAGRAAAYNPQTGNAARGGYRSNDRGSAAAVQTNRGTGAVGVQSSSGGGAAAWDTRKGQGAAVKDKEGNVYAGRDGNVYKRDNSGNWSSNTGSGWQSTSRPQATRELNAQAGTRSRGNQMHRRSR</sequence>
<name>A0A840V512_9BACT</name>